<evidence type="ECO:0000313" key="8">
    <source>
        <dbReference type="Proteomes" id="UP000550707"/>
    </source>
</evidence>
<keyword evidence="2" id="KW-0445">Lipid transport</keyword>
<sequence length="263" mass="29645">MDYKVLAQQTAQDILGYSQDTSGWKVVKSSKKVTVSSKASKIFHGNLYRVEGIIPESTSKLSDFLYKPENRTTWDKSLKVYNMIHKIDSHFRCFCCCRSSAVIMERILDLAPTILKTESEKLCDLLKDTFICHTITHSFAMGSISPRDFIDIVYLKCFEGNVFVISSKSVEFPGYPPSSDYIRGYNHACGFVCSPLQDNPAHSKLVMFVQTEMRGKLSPSIIEATMPSNLINLILNAKTGIKTHRAPPGRGCRRPYQPSLKKK</sequence>
<proteinExistence type="predicted"/>
<keyword evidence="8" id="KW-1185">Reference proteome</keyword>
<gene>
    <name evidence="7" type="ORF">HJG59_017496</name>
</gene>
<dbReference type="PANTHER" id="PTHR46374:SF2">
    <property type="entry name" value="STAR-RELATED LIPID TRANSFER PROTEIN 6"/>
    <property type="match status" value="1"/>
</dbReference>
<dbReference type="InterPro" id="IPR043556">
    <property type="entry name" value="StARD5/6"/>
</dbReference>
<evidence type="ECO:0000256" key="4">
    <source>
        <dbReference type="ARBA" id="ARBA00024750"/>
    </source>
</evidence>
<dbReference type="PROSITE" id="PS50848">
    <property type="entry name" value="START"/>
    <property type="match status" value="1"/>
</dbReference>
<dbReference type="Gene3D" id="3.30.530.20">
    <property type="match status" value="1"/>
</dbReference>
<dbReference type="PANTHER" id="PTHR46374">
    <property type="entry name" value="PROTEIN CBG07384"/>
    <property type="match status" value="1"/>
</dbReference>
<dbReference type="AlphaFoldDB" id="A0A7J8HJV0"/>
<dbReference type="InterPro" id="IPR023393">
    <property type="entry name" value="START-like_dom_sf"/>
</dbReference>
<dbReference type="Proteomes" id="UP000550707">
    <property type="component" value="Unassembled WGS sequence"/>
</dbReference>
<evidence type="ECO:0000259" key="6">
    <source>
        <dbReference type="PROSITE" id="PS50848"/>
    </source>
</evidence>
<comment type="function">
    <text evidence="4">May be involved in the intracellular transport of sterols or other lipids. May bind cholesterol or other sterols.</text>
</comment>
<evidence type="ECO:0000256" key="5">
    <source>
        <dbReference type="SAM" id="MobiDB-lite"/>
    </source>
</evidence>
<dbReference type="Pfam" id="PF01852">
    <property type="entry name" value="START"/>
    <property type="match status" value="1"/>
</dbReference>
<keyword evidence="3" id="KW-0446">Lipid-binding</keyword>
<evidence type="ECO:0000256" key="3">
    <source>
        <dbReference type="ARBA" id="ARBA00023121"/>
    </source>
</evidence>
<feature type="region of interest" description="Disordered" evidence="5">
    <location>
        <begin position="242"/>
        <end position="263"/>
    </location>
</feature>
<dbReference type="GO" id="GO:0008289">
    <property type="term" value="F:lipid binding"/>
    <property type="evidence" value="ECO:0007669"/>
    <property type="project" value="UniProtKB-KW"/>
</dbReference>
<dbReference type="InterPro" id="IPR002913">
    <property type="entry name" value="START_lipid-bd_dom"/>
</dbReference>
<accession>A0A7J8HJV0</accession>
<dbReference type="GO" id="GO:0006869">
    <property type="term" value="P:lipid transport"/>
    <property type="evidence" value="ECO:0007669"/>
    <property type="project" value="UniProtKB-KW"/>
</dbReference>
<evidence type="ECO:0000256" key="1">
    <source>
        <dbReference type="ARBA" id="ARBA00022448"/>
    </source>
</evidence>
<dbReference type="SUPFAM" id="SSF55961">
    <property type="entry name" value="Bet v1-like"/>
    <property type="match status" value="1"/>
</dbReference>
<organism evidence="7 8">
    <name type="scientific">Molossus molossus</name>
    <name type="common">Pallas' mastiff bat</name>
    <name type="synonym">Vespertilio molossus</name>
    <dbReference type="NCBI Taxonomy" id="27622"/>
    <lineage>
        <taxon>Eukaryota</taxon>
        <taxon>Metazoa</taxon>
        <taxon>Chordata</taxon>
        <taxon>Craniata</taxon>
        <taxon>Vertebrata</taxon>
        <taxon>Euteleostomi</taxon>
        <taxon>Mammalia</taxon>
        <taxon>Eutheria</taxon>
        <taxon>Laurasiatheria</taxon>
        <taxon>Chiroptera</taxon>
        <taxon>Yangochiroptera</taxon>
        <taxon>Molossidae</taxon>
        <taxon>Molossus</taxon>
    </lineage>
</organism>
<name>A0A7J8HJV0_MOLMO</name>
<evidence type="ECO:0000256" key="2">
    <source>
        <dbReference type="ARBA" id="ARBA00023055"/>
    </source>
</evidence>
<feature type="domain" description="START" evidence="6">
    <location>
        <begin position="20"/>
        <end position="232"/>
    </location>
</feature>
<dbReference type="InParanoid" id="A0A7J8HJV0"/>
<keyword evidence="1" id="KW-0813">Transport</keyword>
<dbReference type="SMART" id="SM00234">
    <property type="entry name" value="START"/>
    <property type="match status" value="1"/>
</dbReference>
<feature type="compositionally biased region" description="Basic residues" evidence="5">
    <location>
        <begin position="242"/>
        <end position="253"/>
    </location>
</feature>
<comment type="caution">
    <text evidence="7">The sequence shown here is derived from an EMBL/GenBank/DDBJ whole genome shotgun (WGS) entry which is preliminary data.</text>
</comment>
<evidence type="ECO:0000313" key="7">
    <source>
        <dbReference type="EMBL" id="KAF6472634.1"/>
    </source>
</evidence>
<dbReference type="EMBL" id="JACASF010000006">
    <property type="protein sequence ID" value="KAF6472634.1"/>
    <property type="molecule type" value="Genomic_DNA"/>
</dbReference>
<reference evidence="7 8" key="1">
    <citation type="journal article" date="2020" name="Nature">
        <title>Six reference-quality genomes reveal evolution of bat adaptations.</title>
        <authorList>
            <person name="Jebb D."/>
            <person name="Huang Z."/>
            <person name="Pippel M."/>
            <person name="Hughes G.M."/>
            <person name="Lavrichenko K."/>
            <person name="Devanna P."/>
            <person name="Winkler S."/>
            <person name="Jermiin L.S."/>
            <person name="Skirmuntt E.C."/>
            <person name="Katzourakis A."/>
            <person name="Burkitt-Gray L."/>
            <person name="Ray D.A."/>
            <person name="Sullivan K.A.M."/>
            <person name="Roscito J.G."/>
            <person name="Kirilenko B.M."/>
            <person name="Davalos L.M."/>
            <person name="Corthals A.P."/>
            <person name="Power M.L."/>
            <person name="Jones G."/>
            <person name="Ransome R.D."/>
            <person name="Dechmann D.K.N."/>
            <person name="Locatelli A.G."/>
            <person name="Puechmaille S.J."/>
            <person name="Fedrigo O."/>
            <person name="Jarvis E.D."/>
            <person name="Hiller M."/>
            <person name="Vernes S.C."/>
            <person name="Myers E.W."/>
            <person name="Teeling E.C."/>
        </authorList>
    </citation>
    <scope>NUCLEOTIDE SEQUENCE [LARGE SCALE GENOMIC DNA]</scope>
    <source>
        <strain evidence="7">MMolMol1</strain>
        <tissue evidence="7">Muscle</tissue>
    </source>
</reference>
<protein>
    <submittedName>
        <fullName evidence="7">StAR related lipid transfer domain containing 6</fullName>
    </submittedName>
</protein>